<dbReference type="InterPro" id="IPR008972">
    <property type="entry name" value="Cupredoxin"/>
</dbReference>
<feature type="domain" description="Plastocyanin-like" evidence="13">
    <location>
        <begin position="137"/>
        <end position="250"/>
    </location>
</feature>
<dbReference type="SUPFAM" id="SSF49503">
    <property type="entry name" value="Cupredoxins"/>
    <property type="match status" value="3"/>
</dbReference>
<evidence type="ECO:0000313" key="14">
    <source>
        <dbReference type="EMBL" id="KAK5174222.1"/>
    </source>
</evidence>
<keyword evidence="10" id="KW-0732">Signal</keyword>
<evidence type="ECO:0000256" key="3">
    <source>
        <dbReference type="ARBA" id="ARBA00010609"/>
    </source>
</evidence>
<name>A0AAV9PPK3_9PEZI</name>
<keyword evidence="15" id="KW-1185">Reference proteome</keyword>
<dbReference type="PANTHER" id="PTHR11709:SF87">
    <property type="entry name" value="LACCASE"/>
    <property type="match status" value="1"/>
</dbReference>
<dbReference type="AlphaFoldDB" id="A0AAV9PPK3"/>
<accession>A0AAV9PPK3</accession>
<evidence type="ECO:0000259" key="11">
    <source>
        <dbReference type="Pfam" id="PF00394"/>
    </source>
</evidence>
<evidence type="ECO:0000256" key="2">
    <source>
        <dbReference type="ARBA" id="ARBA00001935"/>
    </source>
</evidence>
<dbReference type="CDD" id="cd13880">
    <property type="entry name" value="CuRO_2_MaLCC_like"/>
    <property type="match status" value="1"/>
</dbReference>
<dbReference type="InterPro" id="IPR011706">
    <property type="entry name" value="Cu-oxidase_C"/>
</dbReference>
<dbReference type="EMBL" id="JAVRRT010000002">
    <property type="protein sequence ID" value="KAK5174222.1"/>
    <property type="molecule type" value="Genomic_DNA"/>
</dbReference>
<sequence length="635" mass="69829">MRSQAAVYAVCIIASAVAATAQQQASNTTAAPNSTQPHQGRYDKPWPNTIWHDIKWYWLHPFWDWPAWKDLFGGGNGGGSAQPNSTNPVSPYIPTPSGCKNSATNRGCWSVGYNINTDFYASWPDTGVTRSYSLSITNSTGAPDGVEREMLLINGGYPGPTIYANWGDYVEVAVTNYLQDNGTGIHFHGIRQWYTNAEDGVPGITECPIAPGHTKVYRWQATQYGTSWYHSHWGVQYGDGILGSIVIDGPSTENYDEDLGTLPVTDWYYQTSSARSAIISHTFGRPPTIADNGLINGTMVSANGTSGSYAVTNITKGKKYRLRLINQSSDNSFMFSLDNHPFTVIAADLSPVRPYTADWIFITVGQRYDVVFEADQDIDNYWFRAEAQDQPRPDCGRNANNGNIRSIFRYKGAPVANPTSQGTSYTQRCSDEVVTAYQNGSVPEEPLKQYGQLDTAIHFGVNNLNSTVVKWGLDTIPIHVAWDKPTLQYVWEGNNSFPDAANVIAVPNEGEYSYWIVQEVPGDPISVSIPHPIHLHGHDFFVLGQGVGNFSDTAGATLNFANPMRRDTAMMPAAGWLAVAFIVDNPGMGVQFLEMAANISEIAPPVYSFDETCGSWSDYYPEHAAYLRDADDSGI</sequence>
<evidence type="ECO:0000313" key="15">
    <source>
        <dbReference type="Proteomes" id="UP001337655"/>
    </source>
</evidence>
<dbReference type="Pfam" id="PF07732">
    <property type="entry name" value="Cu-oxidase_3"/>
    <property type="match status" value="1"/>
</dbReference>
<reference evidence="14 15" key="1">
    <citation type="submission" date="2023-08" db="EMBL/GenBank/DDBJ databases">
        <title>Black Yeasts Isolated from many extreme environments.</title>
        <authorList>
            <person name="Coleine C."/>
            <person name="Stajich J.E."/>
            <person name="Selbmann L."/>
        </authorList>
    </citation>
    <scope>NUCLEOTIDE SEQUENCE [LARGE SCALE GENOMIC DNA]</scope>
    <source>
        <strain evidence="14 15">CCFEE 5935</strain>
    </source>
</reference>
<keyword evidence="7" id="KW-0186">Copper</keyword>
<evidence type="ECO:0000256" key="7">
    <source>
        <dbReference type="ARBA" id="ARBA00023008"/>
    </source>
</evidence>
<dbReference type="GO" id="GO:0046274">
    <property type="term" value="P:lignin catabolic process"/>
    <property type="evidence" value="ECO:0007669"/>
    <property type="project" value="UniProtKB-KW"/>
</dbReference>
<evidence type="ECO:0000256" key="1">
    <source>
        <dbReference type="ARBA" id="ARBA00000349"/>
    </source>
</evidence>
<dbReference type="FunFam" id="2.60.40.420:FF:000021">
    <property type="entry name" value="Extracellular dihydrogeodin oxidase/laccase"/>
    <property type="match status" value="1"/>
</dbReference>
<dbReference type="PANTHER" id="PTHR11709">
    <property type="entry name" value="MULTI-COPPER OXIDASE"/>
    <property type="match status" value="1"/>
</dbReference>
<feature type="domain" description="Plastocyanin-like" evidence="12">
    <location>
        <begin position="484"/>
        <end position="588"/>
    </location>
</feature>
<keyword evidence="8" id="KW-0325">Glycoprotein</keyword>
<comment type="caution">
    <text evidence="14">The sequence shown here is derived from an EMBL/GenBank/DDBJ whole genome shotgun (WGS) entry which is preliminary data.</text>
</comment>
<comment type="catalytic activity">
    <reaction evidence="1">
        <text>4 hydroquinone + O2 = 4 benzosemiquinone + 2 H2O</text>
        <dbReference type="Rhea" id="RHEA:11276"/>
        <dbReference type="ChEBI" id="CHEBI:15377"/>
        <dbReference type="ChEBI" id="CHEBI:15379"/>
        <dbReference type="ChEBI" id="CHEBI:17594"/>
        <dbReference type="ChEBI" id="CHEBI:17977"/>
        <dbReference type="EC" id="1.10.3.2"/>
    </reaction>
</comment>
<evidence type="ECO:0000259" key="12">
    <source>
        <dbReference type="Pfam" id="PF07731"/>
    </source>
</evidence>
<keyword evidence="9" id="KW-0439">Lignin degradation</keyword>
<evidence type="ECO:0000256" key="6">
    <source>
        <dbReference type="ARBA" id="ARBA00023002"/>
    </source>
</evidence>
<comment type="cofactor">
    <cofactor evidence="2">
        <name>Cu cation</name>
        <dbReference type="ChEBI" id="CHEBI:23378"/>
    </cofactor>
</comment>
<dbReference type="CDD" id="cd13854">
    <property type="entry name" value="CuRO_1_MaLCC_like"/>
    <property type="match status" value="1"/>
</dbReference>
<comment type="similarity">
    <text evidence="3">Belongs to the multicopper oxidase family.</text>
</comment>
<keyword evidence="5" id="KW-0479">Metal-binding</keyword>
<evidence type="ECO:0000259" key="13">
    <source>
        <dbReference type="Pfam" id="PF07732"/>
    </source>
</evidence>
<dbReference type="EC" id="1.10.3.2" evidence="4"/>
<evidence type="ECO:0000256" key="9">
    <source>
        <dbReference type="ARBA" id="ARBA00023185"/>
    </source>
</evidence>
<feature type="chain" id="PRO_5043799113" description="laccase" evidence="10">
    <location>
        <begin position="22"/>
        <end position="635"/>
    </location>
</feature>
<evidence type="ECO:0000256" key="10">
    <source>
        <dbReference type="SAM" id="SignalP"/>
    </source>
</evidence>
<dbReference type="Proteomes" id="UP001337655">
    <property type="component" value="Unassembled WGS sequence"/>
</dbReference>
<dbReference type="Pfam" id="PF00394">
    <property type="entry name" value="Cu-oxidase"/>
    <property type="match status" value="1"/>
</dbReference>
<protein>
    <recommendedName>
        <fullName evidence="4">laccase</fullName>
        <ecNumber evidence="4">1.10.3.2</ecNumber>
    </recommendedName>
</protein>
<evidence type="ECO:0000256" key="5">
    <source>
        <dbReference type="ARBA" id="ARBA00022723"/>
    </source>
</evidence>
<organism evidence="14 15">
    <name type="scientific">Saxophila tyrrhenica</name>
    <dbReference type="NCBI Taxonomy" id="1690608"/>
    <lineage>
        <taxon>Eukaryota</taxon>
        <taxon>Fungi</taxon>
        <taxon>Dikarya</taxon>
        <taxon>Ascomycota</taxon>
        <taxon>Pezizomycotina</taxon>
        <taxon>Dothideomycetes</taxon>
        <taxon>Dothideomycetidae</taxon>
        <taxon>Mycosphaerellales</taxon>
        <taxon>Extremaceae</taxon>
        <taxon>Saxophila</taxon>
    </lineage>
</organism>
<evidence type="ECO:0000256" key="8">
    <source>
        <dbReference type="ARBA" id="ARBA00023180"/>
    </source>
</evidence>
<proteinExistence type="inferred from homology"/>
<feature type="domain" description="Plastocyanin-like" evidence="11">
    <location>
        <begin position="261"/>
        <end position="413"/>
    </location>
</feature>
<dbReference type="GO" id="GO:0005507">
    <property type="term" value="F:copper ion binding"/>
    <property type="evidence" value="ECO:0007669"/>
    <property type="project" value="InterPro"/>
</dbReference>
<dbReference type="RefSeq" id="XP_064662891.1">
    <property type="nucleotide sequence ID" value="XM_064798564.1"/>
</dbReference>
<dbReference type="Gene3D" id="2.60.40.420">
    <property type="entry name" value="Cupredoxins - blue copper proteins"/>
    <property type="match status" value="3"/>
</dbReference>
<dbReference type="FunFam" id="2.60.40.420:FF:000045">
    <property type="entry name" value="Laccase 2"/>
    <property type="match status" value="1"/>
</dbReference>
<evidence type="ECO:0000256" key="4">
    <source>
        <dbReference type="ARBA" id="ARBA00012297"/>
    </source>
</evidence>
<dbReference type="InterPro" id="IPR011707">
    <property type="entry name" value="Cu-oxidase-like_N"/>
</dbReference>
<feature type="signal peptide" evidence="10">
    <location>
        <begin position="1"/>
        <end position="21"/>
    </location>
</feature>
<dbReference type="Pfam" id="PF07731">
    <property type="entry name" value="Cu-oxidase_2"/>
    <property type="match status" value="1"/>
</dbReference>
<dbReference type="InterPro" id="IPR001117">
    <property type="entry name" value="Cu-oxidase_2nd"/>
</dbReference>
<dbReference type="GO" id="GO:0052716">
    <property type="term" value="F:hydroquinone:oxygen oxidoreductase activity"/>
    <property type="evidence" value="ECO:0007669"/>
    <property type="project" value="UniProtKB-EC"/>
</dbReference>
<gene>
    <name evidence="14" type="primary">lcc1</name>
    <name evidence="14" type="ORF">LTR77_001302</name>
</gene>
<dbReference type="GeneID" id="89922650"/>
<keyword evidence="6" id="KW-0560">Oxidoreductase</keyword>
<dbReference type="InterPro" id="IPR045087">
    <property type="entry name" value="Cu-oxidase_fam"/>
</dbReference>